<accession>A0A3P7GRY2</accession>
<dbReference type="EMBL" id="UYWX01004277">
    <property type="protein sequence ID" value="VDM24802.1"/>
    <property type="molecule type" value="Genomic_DNA"/>
</dbReference>
<name>A0A3P7GRY2_HYDTA</name>
<evidence type="ECO:0000256" key="1">
    <source>
        <dbReference type="SAM" id="MobiDB-lite"/>
    </source>
</evidence>
<reference evidence="2 3" key="1">
    <citation type="submission" date="2018-11" db="EMBL/GenBank/DDBJ databases">
        <authorList>
            <consortium name="Pathogen Informatics"/>
        </authorList>
    </citation>
    <scope>NUCLEOTIDE SEQUENCE [LARGE SCALE GENOMIC DNA]</scope>
</reference>
<dbReference type="Proteomes" id="UP000274429">
    <property type="component" value="Unassembled WGS sequence"/>
</dbReference>
<protein>
    <submittedName>
        <fullName evidence="2">Uncharacterized protein</fullName>
    </submittedName>
</protein>
<organism evidence="2 3">
    <name type="scientific">Hydatigena taeniaeformis</name>
    <name type="common">Feline tapeworm</name>
    <name type="synonym">Taenia taeniaeformis</name>
    <dbReference type="NCBI Taxonomy" id="6205"/>
    <lineage>
        <taxon>Eukaryota</taxon>
        <taxon>Metazoa</taxon>
        <taxon>Spiralia</taxon>
        <taxon>Lophotrochozoa</taxon>
        <taxon>Platyhelminthes</taxon>
        <taxon>Cestoda</taxon>
        <taxon>Eucestoda</taxon>
        <taxon>Cyclophyllidea</taxon>
        <taxon>Taeniidae</taxon>
        <taxon>Hydatigera</taxon>
    </lineage>
</organism>
<evidence type="ECO:0000313" key="3">
    <source>
        <dbReference type="Proteomes" id="UP000274429"/>
    </source>
</evidence>
<keyword evidence="3" id="KW-1185">Reference proteome</keyword>
<proteinExistence type="predicted"/>
<feature type="compositionally biased region" description="Basic residues" evidence="1">
    <location>
        <begin position="10"/>
        <end position="25"/>
    </location>
</feature>
<gene>
    <name evidence="2" type="ORF">TTAC_LOCUS4379</name>
</gene>
<sequence length="183" mass="21516">MQDKGTRGADKRRRRFRRRRRRSRKGTLPYDASFSHERYLQQLKRIVERQKNLQTKLAMLSHKQQNILERVIGSKDMKLLSRSRRSVDQSLKTLQEVDEEDRVSAAEADQPKRRVRRAATAYKSRTWPYGVIPYVIQANFTIIGGVQIRFSSMDEMDLGCSSSRALLDVEMFRQMTAVDNLFF</sequence>
<dbReference type="AlphaFoldDB" id="A0A3P7GRY2"/>
<feature type="region of interest" description="Disordered" evidence="1">
    <location>
        <begin position="1"/>
        <end position="30"/>
    </location>
</feature>
<dbReference type="OrthoDB" id="10665546at2759"/>
<evidence type="ECO:0000313" key="2">
    <source>
        <dbReference type="EMBL" id="VDM24802.1"/>
    </source>
</evidence>